<name>A0A834IPZ5_RHYFE</name>
<dbReference type="PANTHER" id="PTHR12271:SF40">
    <property type="entry name" value="POLY(A) RNA POLYMERASE GLD2"/>
    <property type="match status" value="1"/>
</dbReference>
<dbReference type="InterPro" id="IPR054708">
    <property type="entry name" value="MTPAP-like_central"/>
</dbReference>
<sequence>MNASVFFDAIGTQEQTYYNVGAKEHSDYQIMKNDIVKMELTKDIMGLPLNIISSAYTELNSKKEPIENKDVRLYRPISPNNDENFSPYGYRNSSSGQDNSGIKYNTRNNYSHISNQTLVFGKYSQISQEFLGNCNNYQHHSTNNAQYTVTNNNYRNSNNNSTNTADNHSGHFTKSSRINQPSNPSTNPNGTSHREPRRKPLNSYYRYGSDVMIRRAHGLTHRFKSRSDIMKIDPNPPELLNGGPFDQLSQAIWDVFNSKAQKIETYENKISLWKDLFLYIRKCLNHYALYIVGSTMTGFGLNTSDIDMCLLIKPCTEDPRLDSVHQLHHIKNNLLKYGLIIDSELILAKVPILKFREQSSGFEIDLNCNNSVGIYNTNLLYCYARMDWRVRPLVVMVKLWAQANHINDAKNLTVSSYSWTLMVIHYLQCGISPFILPCLHALYPERFNSDKSRITDVHEDIRSGELDNYRSYNTISLAELFIGFFGYYANFDFSQYAISVRAGGRLLIEDCKQVKAPKNDPNQWKYLCIEEPFDFTNTARMRNVSILLSIPSYCVNTVQYLWKQLVHSI</sequence>
<keyword evidence="13" id="KW-1185">Reference proteome</keyword>
<evidence type="ECO:0000256" key="7">
    <source>
        <dbReference type="ARBA" id="ARBA00022842"/>
    </source>
</evidence>
<dbReference type="OrthoDB" id="2274644at2759"/>
<comment type="cofactor">
    <cofactor evidence="2">
        <name>Mg(2+)</name>
        <dbReference type="ChEBI" id="CHEBI:18420"/>
    </cofactor>
</comment>
<comment type="subcellular location">
    <subcellularLocation>
        <location evidence="3">Cytoplasm</location>
    </subcellularLocation>
</comment>
<reference evidence="12" key="1">
    <citation type="submission" date="2020-08" db="EMBL/GenBank/DDBJ databases">
        <title>Genome sequencing and assembly of the red palm weevil Rhynchophorus ferrugineus.</title>
        <authorList>
            <person name="Dias G.B."/>
            <person name="Bergman C.M."/>
            <person name="Manee M."/>
        </authorList>
    </citation>
    <scope>NUCLEOTIDE SEQUENCE</scope>
    <source>
        <strain evidence="12">AA-2017</strain>
        <tissue evidence="12">Whole larva</tissue>
    </source>
</reference>
<dbReference type="GO" id="GO:0031123">
    <property type="term" value="P:RNA 3'-end processing"/>
    <property type="evidence" value="ECO:0007669"/>
    <property type="project" value="TreeGrafter"/>
</dbReference>
<organism evidence="12 13">
    <name type="scientific">Rhynchophorus ferrugineus</name>
    <name type="common">Red palm weevil</name>
    <name type="synonym">Curculio ferrugineus</name>
    <dbReference type="NCBI Taxonomy" id="354439"/>
    <lineage>
        <taxon>Eukaryota</taxon>
        <taxon>Metazoa</taxon>
        <taxon>Ecdysozoa</taxon>
        <taxon>Arthropoda</taxon>
        <taxon>Hexapoda</taxon>
        <taxon>Insecta</taxon>
        <taxon>Pterygota</taxon>
        <taxon>Neoptera</taxon>
        <taxon>Endopterygota</taxon>
        <taxon>Coleoptera</taxon>
        <taxon>Polyphaga</taxon>
        <taxon>Cucujiformia</taxon>
        <taxon>Curculionidae</taxon>
        <taxon>Dryophthorinae</taxon>
        <taxon>Rhynchophorus</taxon>
    </lineage>
</organism>
<feature type="compositionally biased region" description="Polar residues" evidence="9">
    <location>
        <begin position="91"/>
        <end position="103"/>
    </location>
</feature>
<dbReference type="CDD" id="cd05402">
    <property type="entry name" value="NT_PAP_TUTase"/>
    <property type="match status" value="1"/>
</dbReference>
<dbReference type="Gene3D" id="3.30.460.10">
    <property type="entry name" value="Beta Polymerase, domain 2"/>
    <property type="match status" value="1"/>
</dbReference>
<feature type="region of interest" description="Disordered" evidence="9">
    <location>
        <begin position="150"/>
        <end position="201"/>
    </location>
</feature>
<dbReference type="PANTHER" id="PTHR12271">
    <property type="entry name" value="POLY A POLYMERASE CID PAP -RELATED"/>
    <property type="match status" value="1"/>
</dbReference>
<comment type="caution">
    <text evidence="12">The sequence shown here is derived from an EMBL/GenBank/DDBJ whole genome shotgun (WGS) entry which is preliminary data.</text>
</comment>
<dbReference type="InterPro" id="IPR002058">
    <property type="entry name" value="PAP_assoc"/>
</dbReference>
<dbReference type="Gene3D" id="1.10.1410.10">
    <property type="match status" value="1"/>
</dbReference>
<keyword evidence="7" id="KW-0460">Magnesium</keyword>
<feature type="region of interest" description="Disordered" evidence="9">
    <location>
        <begin position="75"/>
        <end position="103"/>
    </location>
</feature>
<evidence type="ECO:0000256" key="2">
    <source>
        <dbReference type="ARBA" id="ARBA00001946"/>
    </source>
</evidence>
<dbReference type="EMBL" id="JAACXV010000232">
    <property type="protein sequence ID" value="KAF7281603.1"/>
    <property type="molecule type" value="Genomic_DNA"/>
</dbReference>
<keyword evidence="5" id="KW-0808">Transferase</keyword>
<proteinExistence type="inferred from homology"/>
<evidence type="ECO:0000256" key="8">
    <source>
        <dbReference type="ARBA" id="ARBA00038491"/>
    </source>
</evidence>
<dbReference type="Proteomes" id="UP000625711">
    <property type="component" value="Unassembled WGS sequence"/>
</dbReference>
<evidence type="ECO:0000256" key="5">
    <source>
        <dbReference type="ARBA" id="ARBA00022679"/>
    </source>
</evidence>
<keyword evidence="4" id="KW-0963">Cytoplasm</keyword>
<comment type="cofactor">
    <cofactor evidence="1">
        <name>Mn(2+)</name>
        <dbReference type="ChEBI" id="CHEBI:29035"/>
    </cofactor>
</comment>
<dbReference type="SUPFAM" id="SSF81301">
    <property type="entry name" value="Nucleotidyltransferase"/>
    <property type="match status" value="1"/>
</dbReference>
<protein>
    <submittedName>
        <fullName evidence="12">Uncharacterized protein</fullName>
    </submittedName>
</protein>
<feature type="domain" description="Poly(A) RNA polymerase mitochondrial-like central palm" evidence="11">
    <location>
        <begin position="248"/>
        <end position="384"/>
    </location>
</feature>
<feature type="compositionally biased region" description="Polar residues" evidence="9">
    <location>
        <begin position="170"/>
        <end position="191"/>
    </location>
</feature>
<evidence type="ECO:0000256" key="1">
    <source>
        <dbReference type="ARBA" id="ARBA00001936"/>
    </source>
</evidence>
<dbReference type="Pfam" id="PF22600">
    <property type="entry name" value="MTPAP-like_central"/>
    <property type="match status" value="1"/>
</dbReference>
<evidence type="ECO:0000256" key="9">
    <source>
        <dbReference type="SAM" id="MobiDB-lite"/>
    </source>
</evidence>
<dbReference type="GO" id="GO:0005737">
    <property type="term" value="C:cytoplasm"/>
    <property type="evidence" value="ECO:0007669"/>
    <property type="project" value="UniProtKB-SubCell"/>
</dbReference>
<evidence type="ECO:0000256" key="6">
    <source>
        <dbReference type="ARBA" id="ARBA00022723"/>
    </source>
</evidence>
<dbReference type="GO" id="GO:0046872">
    <property type="term" value="F:metal ion binding"/>
    <property type="evidence" value="ECO:0007669"/>
    <property type="project" value="UniProtKB-KW"/>
</dbReference>
<evidence type="ECO:0000256" key="3">
    <source>
        <dbReference type="ARBA" id="ARBA00004496"/>
    </source>
</evidence>
<evidence type="ECO:0000313" key="12">
    <source>
        <dbReference type="EMBL" id="KAF7281603.1"/>
    </source>
</evidence>
<dbReference type="AlphaFoldDB" id="A0A834IPZ5"/>
<evidence type="ECO:0000256" key="4">
    <source>
        <dbReference type="ARBA" id="ARBA00022490"/>
    </source>
</evidence>
<evidence type="ECO:0000313" key="13">
    <source>
        <dbReference type="Proteomes" id="UP000625711"/>
    </source>
</evidence>
<evidence type="ECO:0000259" key="10">
    <source>
        <dbReference type="Pfam" id="PF03828"/>
    </source>
</evidence>
<keyword evidence="6" id="KW-0479">Metal-binding</keyword>
<dbReference type="SUPFAM" id="SSF81631">
    <property type="entry name" value="PAP/OAS1 substrate-binding domain"/>
    <property type="match status" value="1"/>
</dbReference>
<accession>A0A834IPZ5</accession>
<comment type="similarity">
    <text evidence="8">Belongs to the DNA polymerase type-B-like family. GLD2 subfamily.</text>
</comment>
<feature type="compositionally biased region" description="Low complexity" evidence="9">
    <location>
        <begin position="150"/>
        <end position="167"/>
    </location>
</feature>
<gene>
    <name evidence="12" type="ORF">GWI33_004467</name>
</gene>
<dbReference type="InterPro" id="IPR043519">
    <property type="entry name" value="NT_sf"/>
</dbReference>
<evidence type="ECO:0000259" key="11">
    <source>
        <dbReference type="Pfam" id="PF22600"/>
    </source>
</evidence>
<dbReference type="GO" id="GO:1990817">
    <property type="term" value="F:poly(A) RNA polymerase activity"/>
    <property type="evidence" value="ECO:0007669"/>
    <property type="project" value="UniProtKB-ARBA"/>
</dbReference>
<feature type="domain" description="PAP-associated" evidence="10">
    <location>
        <begin position="476"/>
        <end position="537"/>
    </location>
</feature>
<dbReference type="Pfam" id="PF03828">
    <property type="entry name" value="PAP_assoc"/>
    <property type="match status" value="1"/>
</dbReference>